<dbReference type="PANTHER" id="PTHR31392:SF1">
    <property type="entry name" value="ALPHA-1,3-MANNOSYLTRANSFERASE MNN1-RELATED"/>
    <property type="match status" value="1"/>
</dbReference>
<reference evidence="12" key="1">
    <citation type="submission" date="2020-10" db="EMBL/GenBank/DDBJ databases">
        <title>The Whole-Genome Sequence of Metschnikowia persimmonesis, a Novel Endophytic Yeast Species Isolated from Medicinal Plant Diospyros kaki Thumb.</title>
        <authorList>
            <person name="Rahmat E."/>
            <person name="Kang Y."/>
        </authorList>
    </citation>
    <scope>NUCLEOTIDE SEQUENCE</scope>
    <source>
        <strain evidence="12">KIOM G15050</strain>
    </source>
</reference>
<evidence type="ECO:0000256" key="8">
    <source>
        <dbReference type="ARBA" id="ARBA00022989"/>
    </source>
</evidence>
<keyword evidence="4" id="KW-0328">Glycosyltransferase</keyword>
<evidence type="ECO:0000256" key="11">
    <source>
        <dbReference type="ARBA" id="ARBA00023180"/>
    </source>
</evidence>
<comment type="pathway">
    <text evidence="2">Protein modification; protein glycosylation.</text>
</comment>
<evidence type="ECO:0000256" key="10">
    <source>
        <dbReference type="ARBA" id="ARBA00023136"/>
    </source>
</evidence>
<evidence type="ECO:0000256" key="5">
    <source>
        <dbReference type="ARBA" id="ARBA00022679"/>
    </source>
</evidence>
<keyword evidence="5" id="KW-0808">Transferase</keyword>
<dbReference type="InterPro" id="IPR022751">
    <property type="entry name" value="Alpha_mannosyltransferase"/>
</dbReference>
<dbReference type="AlphaFoldDB" id="A0A8H7GT60"/>
<sequence length="225" mass="26093">MDRNDWIETNYFAKLMPHSSYELDMIMGIKPVTNHTLNNLYMKGWRHHQEAGLVMLNKRRHFRSLLTLLTLTLWGEPVKSLIWGDKEMYWLAMSMAGDEDYTFNQYGAASVGELTLQNDLKHYNNTAASELCSSHPGHVSADGQLLWINSGFSYCKKNGYARDKLRFPFSAFEDKEDVKSLYENPLKIRHAILPPELPTLRKPDGSPDLSQELRFTFDIKKEKKM</sequence>
<keyword evidence="13" id="KW-1185">Reference proteome</keyword>
<dbReference type="GO" id="GO:0000139">
    <property type="term" value="C:Golgi membrane"/>
    <property type="evidence" value="ECO:0007669"/>
    <property type="project" value="UniProtKB-SubCell"/>
</dbReference>
<evidence type="ECO:0000256" key="1">
    <source>
        <dbReference type="ARBA" id="ARBA00004323"/>
    </source>
</evidence>
<keyword evidence="7" id="KW-0735">Signal-anchor</keyword>
<accession>A0A8H7GT60</accession>
<dbReference type="GO" id="GO:0000033">
    <property type="term" value="F:alpha-1,3-mannosyltransferase activity"/>
    <property type="evidence" value="ECO:0007669"/>
    <property type="project" value="TreeGrafter"/>
</dbReference>
<dbReference type="OrthoDB" id="430354at2759"/>
<name>A0A8H7GT60_9ASCO</name>
<dbReference type="EMBL" id="JACBPP010000004">
    <property type="protein sequence ID" value="KAF8002074.1"/>
    <property type="molecule type" value="Genomic_DNA"/>
</dbReference>
<keyword evidence="6" id="KW-0812">Transmembrane</keyword>
<gene>
    <name evidence="12" type="ORF">HF325_003039</name>
</gene>
<keyword evidence="8" id="KW-1133">Transmembrane helix</keyword>
<dbReference type="PANTHER" id="PTHR31392">
    <property type="entry name" value="ALPHA-1,3-MANNOSYLTRANSFERASE MNN1-RELATED"/>
    <property type="match status" value="1"/>
</dbReference>
<evidence type="ECO:0000256" key="9">
    <source>
        <dbReference type="ARBA" id="ARBA00023034"/>
    </source>
</evidence>
<dbReference type="Pfam" id="PF11051">
    <property type="entry name" value="Mannosyl_trans3"/>
    <property type="match status" value="1"/>
</dbReference>
<evidence type="ECO:0000256" key="4">
    <source>
        <dbReference type="ARBA" id="ARBA00022676"/>
    </source>
</evidence>
<keyword evidence="10" id="KW-0472">Membrane</keyword>
<dbReference type="GO" id="GO:0006493">
    <property type="term" value="P:protein O-linked glycosylation"/>
    <property type="evidence" value="ECO:0007669"/>
    <property type="project" value="TreeGrafter"/>
</dbReference>
<protein>
    <submittedName>
        <fullName evidence="12">Uncharacterized protein</fullName>
    </submittedName>
</protein>
<keyword evidence="9" id="KW-0333">Golgi apparatus</keyword>
<evidence type="ECO:0000313" key="12">
    <source>
        <dbReference type="EMBL" id="KAF8002074.1"/>
    </source>
</evidence>
<evidence type="ECO:0000256" key="6">
    <source>
        <dbReference type="ARBA" id="ARBA00022692"/>
    </source>
</evidence>
<comment type="subcellular location">
    <subcellularLocation>
        <location evidence="1">Golgi apparatus membrane</location>
        <topology evidence="1">Single-pass type II membrane protein</topology>
    </subcellularLocation>
</comment>
<proteinExistence type="inferred from homology"/>
<comment type="caution">
    <text evidence="12">The sequence shown here is derived from an EMBL/GenBank/DDBJ whole genome shotgun (WGS) entry which is preliminary data.</text>
</comment>
<dbReference type="Proteomes" id="UP000649328">
    <property type="component" value="Unassembled WGS sequence"/>
</dbReference>
<organism evidence="12 13">
    <name type="scientific">Metschnikowia pulcherrima</name>
    <dbReference type="NCBI Taxonomy" id="27326"/>
    <lineage>
        <taxon>Eukaryota</taxon>
        <taxon>Fungi</taxon>
        <taxon>Dikarya</taxon>
        <taxon>Ascomycota</taxon>
        <taxon>Saccharomycotina</taxon>
        <taxon>Pichiomycetes</taxon>
        <taxon>Metschnikowiaceae</taxon>
        <taxon>Metschnikowia</taxon>
    </lineage>
</organism>
<evidence type="ECO:0000256" key="2">
    <source>
        <dbReference type="ARBA" id="ARBA00004922"/>
    </source>
</evidence>
<keyword evidence="11" id="KW-0325">Glycoprotein</keyword>
<evidence type="ECO:0000256" key="7">
    <source>
        <dbReference type="ARBA" id="ARBA00022968"/>
    </source>
</evidence>
<comment type="similarity">
    <text evidence="3">Belongs to the MNN1/MNT family.</text>
</comment>
<evidence type="ECO:0000256" key="3">
    <source>
        <dbReference type="ARBA" id="ARBA00009105"/>
    </source>
</evidence>
<evidence type="ECO:0000313" key="13">
    <source>
        <dbReference type="Proteomes" id="UP000649328"/>
    </source>
</evidence>